<dbReference type="RefSeq" id="WP_347608352.1">
    <property type="nucleotide sequence ID" value="NZ_JBDPZC010000002.1"/>
</dbReference>
<proteinExistence type="predicted"/>
<protein>
    <submittedName>
        <fullName evidence="1">Uncharacterized protein</fullName>
    </submittedName>
</protein>
<dbReference type="Proteomes" id="UP001462640">
    <property type="component" value="Unassembled WGS sequence"/>
</dbReference>
<comment type="caution">
    <text evidence="1">The sequence shown here is derived from an EMBL/GenBank/DDBJ whole genome shotgun (WGS) entry which is preliminary data.</text>
</comment>
<evidence type="ECO:0000313" key="2">
    <source>
        <dbReference type="Proteomes" id="UP001462640"/>
    </source>
</evidence>
<reference evidence="1 2" key="1">
    <citation type="submission" date="2024-05" db="EMBL/GenBank/DDBJ databases">
        <title>Roseateles sp. 2.12 16S ribosomal RNA gene Genome sequencing and assembly.</title>
        <authorList>
            <person name="Woo H."/>
        </authorList>
    </citation>
    <scope>NUCLEOTIDE SEQUENCE [LARGE SCALE GENOMIC DNA]</scope>
    <source>
        <strain evidence="1 2">2.12</strain>
    </source>
</reference>
<accession>A0ABV0GC66</accession>
<gene>
    <name evidence="1" type="ORF">ABDJ40_07650</name>
</gene>
<dbReference type="EMBL" id="JBDPZC010000002">
    <property type="protein sequence ID" value="MEO3712641.1"/>
    <property type="molecule type" value="Genomic_DNA"/>
</dbReference>
<evidence type="ECO:0000313" key="1">
    <source>
        <dbReference type="EMBL" id="MEO3712641.1"/>
    </source>
</evidence>
<keyword evidence="2" id="KW-1185">Reference proteome</keyword>
<name>A0ABV0GC66_9BURK</name>
<sequence>MLRALSTVIDELQTAMAPLLHEALAPAGVARIRLAEAQFDLPLDLALVFSDGGPCLLAELPRSSSDGHWHVDRSRLRFVLRAELEEEVSP</sequence>
<organism evidence="1 2">
    <name type="scientific">Roseateles flavus</name>
    <dbReference type="NCBI Taxonomy" id="3149041"/>
    <lineage>
        <taxon>Bacteria</taxon>
        <taxon>Pseudomonadati</taxon>
        <taxon>Pseudomonadota</taxon>
        <taxon>Betaproteobacteria</taxon>
        <taxon>Burkholderiales</taxon>
        <taxon>Sphaerotilaceae</taxon>
        <taxon>Roseateles</taxon>
    </lineage>
</organism>